<evidence type="ECO:0000313" key="4">
    <source>
        <dbReference type="EMBL" id="WRO07572.1"/>
    </source>
</evidence>
<gene>
    <name evidence="4" type="ORF">VLL09_01380</name>
</gene>
<dbReference type="Pfam" id="PF00753">
    <property type="entry name" value="Lactamase_B"/>
    <property type="match status" value="1"/>
</dbReference>
<protein>
    <submittedName>
        <fullName evidence="4">MBL fold metallo-hydrolase</fullName>
    </submittedName>
</protein>
<dbReference type="SMART" id="SM00849">
    <property type="entry name" value="Lactamase_B"/>
    <property type="match status" value="1"/>
</dbReference>
<evidence type="ECO:0000259" key="3">
    <source>
        <dbReference type="SMART" id="SM00849"/>
    </source>
</evidence>
<dbReference type="CDD" id="cd07732">
    <property type="entry name" value="metallo-hydrolase-like_MBL-fold"/>
    <property type="match status" value="1"/>
</dbReference>
<dbReference type="Pfam" id="PF07521">
    <property type="entry name" value="RMMBL"/>
    <property type="match status" value="1"/>
</dbReference>
<keyword evidence="1" id="KW-0269">Exonuclease</keyword>
<dbReference type="EMBL" id="CP141531">
    <property type="protein sequence ID" value="WRO07572.1"/>
    <property type="molecule type" value="Genomic_DNA"/>
</dbReference>
<keyword evidence="1" id="KW-0540">Nuclease</keyword>
<accession>A0AB38ZAP1</accession>
<dbReference type="PANTHER" id="PTHR43694">
    <property type="entry name" value="RIBONUCLEASE J"/>
    <property type="match status" value="1"/>
</dbReference>
<dbReference type="GO" id="GO:0003723">
    <property type="term" value="F:RNA binding"/>
    <property type="evidence" value="ECO:0007669"/>
    <property type="project" value="UniProtKB-KW"/>
</dbReference>
<dbReference type="RefSeq" id="WP_279115707.1">
    <property type="nucleotide sequence ID" value="NZ_CP141531.1"/>
</dbReference>
<dbReference type="Gene3D" id="3.60.15.10">
    <property type="entry name" value="Ribonuclease Z/Hydroxyacylglutathione hydrolase-like"/>
    <property type="match status" value="1"/>
</dbReference>
<proteinExistence type="predicted"/>
<organism evidence="4 5">
    <name type="scientific">Dehalococcoides mccartyi</name>
    <dbReference type="NCBI Taxonomy" id="61435"/>
    <lineage>
        <taxon>Bacteria</taxon>
        <taxon>Bacillati</taxon>
        <taxon>Chloroflexota</taxon>
        <taxon>Dehalococcoidia</taxon>
        <taxon>Dehalococcoidales</taxon>
        <taxon>Dehalococcoidaceae</taxon>
        <taxon>Dehalococcoides</taxon>
    </lineage>
</organism>
<dbReference type="PANTHER" id="PTHR43694:SF1">
    <property type="entry name" value="RIBONUCLEASE J"/>
    <property type="match status" value="1"/>
</dbReference>
<keyword evidence="2" id="KW-0694">RNA-binding</keyword>
<dbReference type="Proteomes" id="UP001327986">
    <property type="component" value="Chromosome"/>
</dbReference>
<dbReference type="SUPFAM" id="SSF56281">
    <property type="entry name" value="Metallo-hydrolase/oxidoreductase"/>
    <property type="match status" value="1"/>
</dbReference>
<reference evidence="4" key="1">
    <citation type="submission" date="2023-12" db="EMBL/GenBank/DDBJ databases">
        <title>Isolation of organohalide respiring bacteria Dehalococcoides mccartyi strain GPTCE1 in groundwater collected near a chemical plant in Suzhou, China.</title>
        <authorList>
            <person name="Liu G."/>
        </authorList>
    </citation>
    <scope>NUCLEOTIDE SEQUENCE</scope>
    <source>
        <strain evidence="4">GPTCE1</strain>
    </source>
</reference>
<dbReference type="GO" id="GO:0004527">
    <property type="term" value="F:exonuclease activity"/>
    <property type="evidence" value="ECO:0007669"/>
    <property type="project" value="UniProtKB-KW"/>
</dbReference>
<keyword evidence="1" id="KW-0378">Hydrolase</keyword>
<name>A0AB38ZAP1_9CHLR</name>
<dbReference type="AlphaFoldDB" id="A0AB38ZAP1"/>
<feature type="domain" description="Metallo-beta-lactamase" evidence="3">
    <location>
        <begin position="13"/>
        <end position="198"/>
    </location>
</feature>
<dbReference type="InterPro" id="IPR036866">
    <property type="entry name" value="RibonucZ/Hydroxyglut_hydro"/>
</dbReference>
<dbReference type="InterPro" id="IPR042173">
    <property type="entry name" value="RNase_J_2"/>
</dbReference>
<evidence type="ECO:0000256" key="1">
    <source>
        <dbReference type="ARBA" id="ARBA00022839"/>
    </source>
</evidence>
<evidence type="ECO:0000256" key="2">
    <source>
        <dbReference type="ARBA" id="ARBA00022884"/>
    </source>
</evidence>
<sequence>MRVCIHRGSKQIGGSCVEVENNGQRLLIDLGLPLDAEEDGSQYLPQIQGLKEKDPALLGILVSHPHLDHFGLLSYIDQEIPIGIGVAARKIMTAAAPFLPNSWISPTMGWDFVSEETINIGPFRITPFLIDHSAYDAYSLLIQAQGKRLFYSGDFRAHGRKFPLFERFVSNPPSPVDALLVEGSTLGRLDEDKHFPSEADIETEFVRIFTEAEGIVMVHTSAQNIDRIVSIFRACKKSGRRLVIDLYAAAILEATGNPRIPQSDWPDVVLYIPQAQRIQIKNNAWFDLLRRHSAHRIFIENLKDLSRKSVLLFRPVHRVDLTRADCLDGAVYVYSQWEGYWERESFRGLRSWLQEHKISDRHIHTSGHASIADLKRFVAALSPVKVIPIHTFMPERYPALFANVELHNDGEWWEI</sequence>
<dbReference type="InterPro" id="IPR011108">
    <property type="entry name" value="RMMBL"/>
</dbReference>
<dbReference type="InterPro" id="IPR001279">
    <property type="entry name" value="Metallo-B-lactamas"/>
</dbReference>
<evidence type="ECO:0000313" key="5">
    <source>
        <dbReference type="Proteomes" id="UP001327986"/>
    </source>
</evidence>
<dbReference type="Gene3D" id="3.40.50.10710">
    <property type="entry name" value="Metallo-hydrolase/oxidoreductase"/>
    <property type="match status" value="1"/>
</dbReference>